<evidence type="ECO:0000313" key="2">
    <source>
        <dbReference type="Proteomes" id="UP000027931"/>
    </source>
</evidence>
<comment type="caution">
    <text evidence="1">The sequence shown here is derived from an EMBL/GenBank/DDBJ whole genome shotgun (WGS) entry which is preliminary data.</text>
</comment>
<dbReference type="AlphaFoldDB" id="A0A074LFZ2"/>
<dbReference type="SUPFAM" id="SSF55144">
    <property type="entry name" value="LigT-like"/>
    <property type="match status" value="1"/>
</dbReference>
<dbReference type="Gene3D" id="3.90.1140.10">
    <property type="entry name" value="Cyclic phosphodiesterase"/>
    <property type="match status" value="1"/>
</dbReference>
<sequence>MVQYFLGVVPPPEYQAVLKSFHDHSPVSTRPFLPHITVKAQPGLTPDLAWLEKINAVCADTEPFNVQLGEPDMFGDRVLFVRVQRSKSPGLYAFHDRLLDAVNPDPEVSAAYFEPSDVWHAHLTLAVLGDNLTAEDLLDMKKHAAVELSPFPSFPVEFLRVYRWSGEPGTWYEGLLDIPLGELRS</sequence>
<gene>
    <name evidence="1" type="ORF">EL26_22545</name>
</gene>
<evidence type="ECO:0000313" key="1">
    <source>
        <dbReference type="EMBL" id="KEO81121.1"/>
    </source>
</evidence>
<keyword evidence="2" id="KW-1185">Reference proteome</keyword>
<evidence type="ECO:0008006" key="3">
    <source>
        <dbReference type="Google" id="ProtNLM"/>
    </source>
</evidence>
<dbReference type="eggNOG" id="COG1514">
    <property type="taxonomic scope" value="Bacteria"/>
</dbReference>
<proteinExistence type="predicted"/>
<dbReference type="Proteomes" id="UP000027931">
    <property type="component" value="Unassembled WGS sequence"/>
</dbReference>
<dbReference type="RefSeq" id="WP_052036669.1">
    <property type="nucleotide sequence ID" value="NZ_JMIR01000046.1"/>
</dbReference>
<organism evidence="1 2">
    <name type="scientific">Tumebacillus flagellatus</name>
    <dbReference type="NCBI Taxonomy" id="1157490"/>
    <lineage>
        <taxon>Bacteria</taxon>
        <taxon>Bacillati</taxon>
        <taxon>Bacillota</taxon>
        <taxon>Bacilli</taxon>
        <taxon>Bacillales</taxon>
        <taxon>Alicyclobacillaceae</taxon>
        <taxon>Tumebacillus</taxon>
    </lineage>
</organism>
<dbReference type="InterPro" id="IPR009097">
    <property type="entry name" value="Cyclic_Pdiesterase"/>
</dbReference>
<protein>
    <recommendedName>
        <fullName evidence="3">2'-5' RNA ligase</fullName>
    </recommendedName>
</protein>
<reference evidence="1 2" key="1">
    <citation type="journal article" date="2013" name="Int. J. Syst. Evol. Microbiol.">
        <title>Tumebacillus flagellatus sp. nov., an alpha-amylase/pullulanase-producing bacterium isolated from cassava wastewater.</title>
        <authorList>
            <person name="Wang Q."/>
            <person name="Xie N."/>
            <person name="Qin Y."/>
            <person name="Shen N."/>
            <person name="Zhu J."/>
            <person name="Mi H."/>
            <person name="Huang R."/>
        </authorList>
    </citation>
    <scope>NUCLEOTIDE SEQUENCE [LARGE SCALE GENOMIC DNA]</scope>
    <source>
        <strain evidence="1 2">GST4</strain>
    </source>
</reference>
<dbReference type="Pfam" id="PF13563">
    <property type="entry name" value="2_5_RNA_ligase2"/>
    <property type="match status" value="1"/>
</dbReference>
<dbReference type="OrthoDB" id="70764at2"/>
<dbReference type="STRING" id="1157490.EL26_22545"/>
<name>A0A074LFZ2_9BACL</name>
<dbReference type="EMBL" id="JMIR01000046">
    <property type="protein sequence ID" value="KEO81121.1"/>
    <property type="molecule type" value="Genomic_DNA"/>
</dbReference>
<accession>A0A074LFZ2</accession>